<sequence>MQTDQVLQGLDSPTPFLQLQGTVLKGHHHHLLGTELIFSEDKEHHKRTIQHAANSEQRILFKEITLQQKSPPPSPKSREKQLDTVDNLDLADNPPRAMNVDEDGQRIDRMTGKSAPLTRAMRTKGTVKKKPSEASPKSSISKKGMGKVDSDHALASDVDAPDDMDTT</sequence>
<keyword evidence="4" id="KW-1185">Reference proteome</keyword>
<dbReference type="AlphaFoldDB" id="A0A4Q2DT83"/>
<protein>
    <recommendedName>
        <fullName evidence="2">Transcription factor TFIIIC triple barrel domain-containing protein</fullName>
    </recommendedName>
</protein>
<accession>A0A4Q2DT83</accession>
<dbReference type="Gene3D" id="2.60.40.4370">
    <property type="match status" value="1"/>
</dbReference>
<dbReference type="Proteomes" id="UP000290288">
    <property type="component" value="Unassembled WGS sequence"/>
</dbReference>
<dbReference type="OrthoDB" id="1877767at2759"/>
<evidence type="ECO:0000313" key="3">
    <source>
        <dbReference type="EMBL" id="RXW22294.1"/>
    </source>
</evidence>
<dbReference type="InterPro" id="IPR019481">
    <property type="entry name" value="TFIIIC_triple_barrel"/>
</dbReference>
<comment type="caution">
    <text evidence="3">The sequence shown here is derived from an EMBL/GenBank/DDBJ whole genome shotgun (WGS) entry which is preliminary data.</text>
</comment>
<dbReference type="STRING" id="2316362.A0A4Q2DT83"/>
<feature type="compositionally biased region" description="Low complexity" evidence="1">
    <location>
        <begin position="133"/>
        <end position="143"/>
    </location>
</feature>
<evidence type="ECO:0000259" key="2">
    <source>
        <dbReference type="Pfam" id="PF10419"/>
    </source>
</evidence>
<feature type="region of interest" description="Disordered" evidence="1">
    <location>
        <begin position="65"/>
        <end position="167"/>
    </location>
</feature>
<feature type="domain" description="Transcription factor TFIIIC triple barrel" evidence="2">
    <location>
        <begin position="7"/>
        <end position="66"/>
    </location>
</feature>
<dbReference type="Pfam" id="PF10419">
    <property type="entry name" value="TFIIIC_sub6"/>
    <property type="match status" value="1"/>
</dbReference>
<organism evidence="3 4">
    <name type="scientific">Candolleomyces aberdarensis</name>
    <dbReference type="NCBI Taxonomy" id="2316362"/>
    <lineage>
        <taxon>Eukaryota</taxon>
        <taxon>Fungi</taxon>
        <taxon>Dikarya</taxon>
        <taxon>Basidiomycota</taxon>
        <taxon>Agaricomycotina</taxon>
        <taxon>Agaricomycetes</taxon>
        <taxon>Agaricomycetidae</taxon>
        <taxon>Agaricales</taxon>
        <taxon>Agaricineae</taxon>
        <taxon>Psathyrellaceae</taxon>
        <taxon>Candolleomyces</taxon>
    </lineage>
</organism>
<dbReference type="EMBL" id="SDEE01000076">
    <property type="protein sequence ID" value="RXW22294.1"/>
    <property type="molecule type" value="Genomic_DNA"/>
</dbReference>
<name>A0A4Q2DT83_9AGAR</name>
<evidence type="ECO:0000313" key="4">
    <source>
        <dbReference type="Proteomes" id="UP000290288"/>
    </source>
</evidence>
<gene>
    <name evidence="3" type="ORF">EST38_g3553</name>
</gene>
<proteinExistence type="predicted"/>
<evidence type="ECO:0000256" key="1">
    <source>
        <dbReference type="SAM" id="MobiDB-lite"/>
    </source>
</evidence>
<reference evidence="3 4" key="1">
    <citation type="submission" date="2019-01" db="EMBL/GenBank/DDBJ databases">
        <title>Draft genome sequence of Psathyrella aberdarensis IHI B618.</title>
        <authorList>
            <person name="Buettner E."/>
            <person name="Kellner H."/>
        </authorList>
    </citation>
    <scope>NUCLEOTIDE SEQUENCE [LARGE SCALE GENOMIC DNA]</scope>
    <source>
        <strain evidence="3 4">IHI B618</strain>
    </source>
</reference>